<dbReference type="EMBL" id="CM042058">
    <property type="protein sequence ID" value="KAI3684181.1"/>
    <property type="molecule type" value="Genomic_DNA"/>
</dbReference>
<reference evidence="1 2" key="2">
    <citation type="journal article" date="2022" name="Mol. Ecol. Resour.">
        <title>The genomes of chicory, endive, great burdock and yacon provide insights into Asteraceae paleo-polyploidization history and plant inulin production.</title>
        <authorList>
            <person name="Fan W."/>
            <person name="Wang S."/>
            <person name="Wang H."/>
            <person name="Wang A."/>
            <person name="Jiang F."/>
            <person name="Liu H."/>
            <person name="Zhao H."/>
            <person name="Xu D."/>
            <person name="Zhang Y."/>
        </authorList>
    </citation>
    <scope>NUCLEOTIDE SEQUENCE [LARGE SCALE GENOMIC DNA]</scope>
    <source>
        <strain evidence="2">cv. Niubang</strain>
    </source>
</reference>
<dbReference type="Proteomes" id="UP001055879">
    <property type="component" value="Linkage Group LG12"/>
</dbReference>
<reference evidence="2" key="1">
    <citation type="journal article" date="2022" name="Mol. Ecol. Resour.">
        <title>The genomes of chicory, endive, great burdock and yacon provide insights into Asteraceae palaeo-polyploidization history and plant inulin production.</title>
        <authorList>
            <person name="Fan W."/>
            <person name="Wang S."/>
            <person name="Wang H."/>
            <person name="Wang A."/>
            <person name="Jiang F."/>
            <person name="Liu H."/>
            <person name="Zhao H."/>
            <person name="Xu D."/>
            <person name="Zhang Y."/>
        </authorList>
    </citation>
    <scope>NUCLEOTIDE SEQUENCE [LARGE SCALE GENOMIC DNA]</scope>
    <source>
        <strain evidence="2">cv. Niubang</strain>
    </source>
</reference>
<name>A0ACB8YFZ9_ARCLA</name>
<accession>A0ACB8YFZ9</accession>
<gene>
    <name evidence="1" type="ORF">L6452_33401</name>
</gene>
<evidence type="ECO:0000313" key="1">
    <source>
        <dbReference type="EMBL" id="KAI3684181.1"/>
    </source>
</evidence>
<proteinExistence type="predicted"/>
<organism evidence="1 2">
    <name type="scientific">Arctium lappa</name>
    <name type="common">Greater burdock</name>
    <name type="synonym">Lappa major</name>
    <dbReference type="NCBI Taxonomy" id="4217"/>
    <lineage>
        <taxon>Eukaryota</taxon>
        <taxon>Viridiplantae</taxon>
        <taxon>Streptophyta</taxon>
        <taxon>Embryophyta</taxon>
        <taxon>Tracheophyta</taxon>
        <taxon>Spermatophyta</taxon>
        <taxon>Magnoliopsida</taxon>
        <taxon>eudicotyledons</taxon>
        <taxon>Gunneridae</taxon>
        <taxon>Pentapetalae</taxon>
        <taxon>asterids</taxon>
        <taxon>campanulids</taxon>
        <taxon>Asterales</taxon>
        <taxon>Asteraceae</taxon>
        <taxon>Carduoideae</taxon>
        <taxon>Cardueae</taxon>
        <taxon>Arctiinae</taxon>
        <taxon>Arctium</taxon>
    </lineage>
</organism>
<keyword evidence="2" id="KW-1185">Reference proteome</keyword>
<comment type="caution">
    <text evidence="1">The sequence shown here is derived from an EMBL/GenBank/DDBJ whole genome shotgun (WGS) entry which is preliminary data.</text>
</comment>
<evidence type="ECO:0000313" key="2">
    <source>
        <dbReference type="Proteomes" id="UP001055879"/>
    </source>
</evidence>
<sequence>MIFSIDLERGQMRFGDHDFLTFFDLIDLSSASASISNFFKKSRDYKDLCGLSSGELGVVLVLTRKRGHPLN</sequence>
<protein>
    <submittedName>
        <fullName evidence="1">Uncharacterized protein</fullName>
    </submittedName>
</protein>